<dbReference type="RefSeq" id="XP_009532827.1">
    <property type="nucleotide sequence ID" value="XM_009534532.1"/>
</dbReference>
<dbReference type="KEGG" id="psoj:PHYSODRAFT_304112"/>
<reference evidence="2" key="2">
    <citation type="submission" date="2011-09" db="EMBL/GenBank/DDBJ databases">
        <authorList>
            <consortium name="US DOE Joint Genome Institute (JGI-PGF)"/>
            <person name="Aerts A."/>
            <person name="Grimwood J."/>
            <person name="Schmutz J."/>
            <person name="Lucas S."/>
            <person name="Hammon N."/>
            <person name="Glavina del Rio T."/>
            <person name="Dalin E."/>
            <person name="Tice H."/>
            <person name="Pitluck S."/>
            <person name="Dehal P."/>
            <person name="Chapman J."/>
            <person name="Putman N.H."/>
            <person name="Salamov A.A."/>
            <person name="Terry A."/>
            <person name="Rokhsar D.S."/>
            <person name="Boore J.L."/>
            <person name="Tripathy S."/>
            <person name="Tyler B.M."/>
            <person name="Grigoriev I.V."/>
        </authorList>
    </citation>
    <scope>NUCLEOTIDE SEQUENCE</scope>
    <source>
        <strain evidence="2">P6497</strain>
    </source>
</reference>
<protein>
    <submittedName>
        <fullName evidence="2">Uncharacterized protein</fullName>
    </submittedName>
</protein>
<dbReference type="RefSeq" id="XP_009532828.1">
    <property type="nucleotide sequence ID" value="XM_009534533.1"/>
</dbReference>
<reference evidence="2 4" key="1">
    <citation type="journal article" date="2006" name="Science">
        <title>Phytophthora genome sequences uncover evolutionary origins and mechanisms of pathogenesis.</title>
        <authorList>
            <person name="Tyler B.M."/>
            <person name="Tripathy S."/>
            <person name="Zhang X."/>
            <person name="Dehal P."/>
            <person name="Jiang R.H."/>
            <person name="Aerts A."/>
            <person name="Arredondo F.D."/>
            <person name="Baxter L."/>
            <person name="Bensasson D."/>
            <person name="Beynon J.L."/>
            <person name="Chapman J."/>
            <person name="Damasceno C.M."/>
            <person name="Dorrance A.E."/>
            <person name="Dou D."/>
            <person name="Dickerman A.W."/>
            <person name="Dubchak I.L."/>
            <person name="Garbelotto M."/>
            <person name="Gijzen M."/>
            <person name="Gordon S.G."/>
            <person name="Govers F."/>
            <person name="Grunwald N.J."/>
            <person name="Huang W."/>
            <person name="Ivors K.L."/>
            <person name="Jones R.W."/>
            <person name="Kamoun S."/>
            <person name="Krampis K."/>
            <person name="Lamour K.H."/>
            <person name="Lee M.K."/>
            <person name="McDonald W.H."/>
            <person name="Medina M."/>
            <person name="Meijer H.J."/>
            <person name="Nordberg E.K."/>
            <person name="Maclean D.J."/>
            <person name="Ospina-Giraldo M.D."/>
            <person name="Morris P.F."/>
            <person name="Phuntumart V."/>
            <person name="Putnam N.H."/>
            <person name="Rash S."/>
            <person name="Rose J.K."/>
            <person name="Sakihama Y."/>
            <person name="Salamov A.A."/>
            <person name="Savidor A."/>
            <person name="Scheuring C.F."/>
            <person name="Smith B.M."/>
            <person name="Sobral B.W."/>
            <person name="Terry A."/>
            <person name="Torto-Alalibo T.A."/>
            <person name="Win J."/>
            <person name="Xu Z."/>
            <person name="Zhang H."/>
            <person name="Grigoriev I.V."/>
            <person name="Rokhsar D.S."/>
            <person name="Boore J.L."/>
        </authorList>
    </citation>
    <scope>NUCLEOTIDE SEQUENCE [LARGE SCALE GENOMIC DNA]</scope>
    <source>
        <strain evidence="2 4">P6497</strain>
    </source>
</reference>
<feature type="region of interest" description="Disordered" evidence="1">
    <location>
        <begin position="48"/>
        <end position="116"/>
    </location>
</feature>
<dbReference type="GeneID" id="20642369"/>
<evidence type="ECO:0000313" key="4">
    <source>
        <dbReference type="Proteomes" id="UP000002640"/>
    </source>
</evidence>
<feature type="region of interest" description="Disordered" evidence="1">
    <location>
        <begin position="1"/>
        <end position="25"/>
    </location>
</feature>
<organism evidence="4">
    <name type="scientific">Phytophthora sojae (strain P6497)</name>
    <name type="common">Soybean stem and root rot agent</name>
    <name type="synonym">Phytophthora megasperma f. sp. glycines</name>
    <dbReference type="NCBI Taxonomy" id="1094619"/>
    <lineage>
        <taxon>Eukaryota</taxon>
        <taxon>Sar</taxon>
        <taxon>Stramenopiles</taxon>
        <taxon>Oomycota</taxon>
        <taxon>Peronosporomycetes</taxon>
        <taxon>Peronosporales</taxon>
        <taxon>Peronosporaceae</taxon>
        <taxon>Phytophthora</taxon>
    </lineage>
</organism>
<keyword evidence="4" id="KW-1185">Reference proteome</keyword>
<dbReference type="AlphaFoldDB" id="G4ZX24"/>
<dbReference type="Proteomes" id="UP000002640">
    <property type="component" value="Unassembled WGS sequence"/>
</dbReference>
<proteinExistence type="predicted"/>
<evidence type="ECO:0000313" key="2">
    <source>
        <dbReference type="EMBL" id="EGZ12494.1"/>
    </source>
</evidence>
<dbReference type="EMBL" id="JH159157">
    <property type="protein sequence ID" value="EGZ12494.1"/>
    <property type="molecule type" value="Genomic_DNA"/>
</dbReference>
<name>G4ZX24_PHYSP</name>
<dbReference type="GeneID" id="20642368"/>
<evidence type="ECO:0000313" key="3">
    <source>
        <dbReference type="EMBL" id="EGZ12495.1"/>
    </source>
</evidence>
<accession>G4ZX24</accession>
<dbReference type="KEGG" id="psoj:PHYSODRAFT_304113"/>
<dbReference type="EMBL" id="JH159157">
    <property type="protein sequence ID" value="EGZ12495.1"/>
    <property type="molecule type" value="Genomic_DNA"/>
</dbReference>
<dbReference type="InParanoid" id="G4ZX24"/>
<gene>
    <name evidence="2" type="ORF">PHYSODRAFT_304112</name>
    <name evidence="3" type="ORF">PHYSODRAFT_304113</name>
</gene>
<evidence type="ECO:0000256" key="1">
    <source>
        <dbReference type="SAM" id="MobiDB-lite"/>
    </source>
</evidence>
<sequence>MATWWQRSERHAAPLGRPRKSPLAHAGHALNRRLIDRGGGHGNRQLVVAAPEEKAGVYRESSSAASIGRRPPRGQSDRPSGAALASMSGCHPEPQGLRRMQRRPPSSETRKRLPSC</sequence>